<accession>A0AAW0CU76</accession>
<proteinExistence type="predicted"/>
<dbReference type="Proteomes" id="UP001362999">
    <property type="component" value="Unassembled WGS sequence"/>
</dbReference>
<protein>
    <submittedName>
        <fullName evidence="1">Yae1-N domain-containing protein</fullName>
    </submittedName>
</protein>
<organism evidence="1 2">
    <name type="scientific">Favolaschia claudopus</name>
    <dbReference type="NCBI Taxonomy" id="2862362"/>
    <lineage>
        <taxon>Eukaryota</taxon>
        <taxon>Fungi</taxon>
        <taxon>Dikarya</taxon>
        <taxon>Basidiomycota</taxon>
        <taxon>Agaricomycotina</taxon>
        <taxon>Agaricomycetes</taxon>
        <taxon>Agaricomycetidae</taxon>
        <taxon>Agaricales</taxon>
        <taxon>Marasmiineae</taxon>
        <taxon>Mycenaceae</taxon>
        <taxon>Favolaschia</taxon>
    </lineage>
</organism>
<gene>
    <name evidence="1" type="ORF">R3P38DRAFT_2889472</name>
</gene>
<reference evidence="1 2" key="1">
    <citation type="journal article" date="2024" name="J Genomics">
        <title>Draft genome sequencing and assembly of Favolaschia claudopus CIRM-BRFM 2984 isolated from oak limbs.</title>
        <authorList>
            <person name="Navarro D."/>
            <person name="Drula E."/>
            <person name="Chaduli D."/>
            <person name="Cazenave R."/>
            <person name="Ahrendt S."/>
            <person name="Wang J."/>
            <person name="Lipzen A."/>
            <person name="Daum C."/>
            <person name="Barry K."/>
            <person name="Grigoriev I.V."/>
            <person name="Favel A."/>
            <person name="Rosso M.N."/>
            <person name="Martin F."/>
        </authorList>
    </citation>
    <scope>NUCLEOTIDE SEQUENCE [LARGE SCALE GENOMIC DNA]</scope>
    <source>
        <strain evidence="1 2">CIRM-BRFM 2984</strain>
    </source>
</reference>
<dbReference type="EMBL" id="JAWWNJ010000013">
    <property type="protein sequence ID" value="KAK7042273.1"/>
    <property type="molecule type" value="Genomic_DNA"/>
</dbReference>
<dbReference type="SUPFAM" id="SSF52058">
    <property type="entry name" value="L domain-like"/>
    <property type="match status" value="1"/>
</dbReference>
<keyword evidence="2" id="KW-1185">Reference proteome</keyword>
<comment type="caution">
    <text evidence="1">The sequence shown here is derived from an EMBL/GenBank/DDBJ whole genome shotgun (WGS) entry which is preliminary data.</text>
</comment>
<evidence type="ECO:0000313" key="2">
    <source>
        <dbReference type="Proteomes" id="UP001362999"/>
    </source>
</evidence>
<name>A0AAW0CU76_9AGAR</name>
<dbReference type="Gene3D" id="3.80.10.10">
    <property type="entry name" value="Ribonuclease Inhibitor"/>
    <property type="match status" value="1"/>
</dbReference>
<dbReference type="InterPro" id="IPR032675">
    <property type="entry name" value="LRR_dom_sf"/>
</dbReference>
<sequence length="420" mass="47128">MPFREVVPQAVNSGVSPLLQLPEEIIEYIAECMRYPIYPHFEATEVFLNEGRTGFSAIRFSLSSFSQVCKAIRPTAERLLYRDIHLDIAGWTNHVHSFDTQKHLMWPAGCLRLLLRTLETRADLVRFVRTVAIRWSDWPFSFEEITAKLRFLQSCEGVYSLSFSMVPDTLLQVLESLNLSVTSFAAVSVAPDIPRIIQALPALKNLHLHIHGNSFSYSIPPHNISSMHLALMGDRRFQKPLLNLALAVARNARSLSLDSMTKKGEQEALSIPPPAMRSSVENLRLKQIDPFTMIASGRGNYFPLTTLTALRHLHLVRPSLLKMDAFSDLPPRLRLITFSDYTANSTTLSAAQSKTKFVQSVVDCLHANSGAVKLAAVKTYGAIPDDHWGIGGFDIGAFADIEPELMIFRKSFDLSRRMLC</sequence>
<evidence type="ECO:0000313" key="1">
    <source>
        <dbReference type="EMBL" id="KAK7042273.1"/>
    </source>
</evidence>
<dbReference type="AlphaFoldDB" id="A0AAW0CU76"/>